<evidence type="ECO:0000313" key="2">
    <source>
        <dbReference type="EMBL" id="CUS25081.1"/>
    </source>
</evidence>
<dbReference type="AlphaFoldDB" id="A0A0P1KXZ1"/>
<gene>
    <name evidence="2" type="ORF">LAQU0_S26e00606g</name>
</gene>
<dbReference type="OrthoDB" id="4063618at2759"/>
<evidence type="ECO:0000313" key="3">
    <source>
        <dbReference type="Proteomes" id="UP000236544"/>
    </source>
</evidence>
<keyword evidence="3" id="KW-1185">Reference proteome</keyword>
<evidence type="ECO:0000256" key="1">
    <source>
        <dbReference type="SAM" id="MobiDB-lite"/>
    </source>
</evidence>
<accession>A0A0P1KXZ1</accession>
<reference evidence="3" key="1">
    <citation type="submission" date="2015-10" db="EMBL/GenBank/DDBJ databases">
        <authorList>
            <person name="Devillers H."/>
        </authorList>
    </citation>
    <scope>NUCLEOTIDE SEQUENCE [LARGE SCALE GENOMIC DNA]</scope>
</reference>
<organism evidence="2 3">
    <name type="scientific">Lachancea quebecensis</name>
    <dbReference type="NCBI Taxonomy" id="1654605"/>
    <lineage>
        <taxon>Eukaryota</taxon>
        <taxon>Fungi</taxon>
        <taxon>Dikarya</taxon>
        <taxon>Ascomycota</taxon>
        <taxon>Saccharomycotina</taxon>
        <taxon>Saccharomycetes</taxon>
        <taxon>Saccharomycetales</taxon>
        <taxon>Saccharomycetaceae</taxon>
        <taxon>Lachancea</taxon>
    </lineage>
</organism>
<sequence length="228" mass="25755">MSDESALSICESSIKEFTQLLEKDTQIQYAQNAIRRYKSSEAVDVDDERKSRHKRNIIAVDDNLKINYEMVKMTPGTFIESSVSASKNKTLKEKAGKVTKMKTNYYKKRLYNMNEQFLAEQGTLEPAPYSASQSPESGADPGDAKDAAGTASMANDIPLDQQAKWLAEIHKDLLQQYNTLLQEEKKWFLKKEVLLDANAKLDLFTTHDEDQSTLQLGSKDTAGLCMFH</sequence>
<feature type="region of interest" description="Disordered" evidence="1">
    <location>
        <begin position="125"/>
        <end position="149"/>
    </location>
</feature>
<name>A0A0P1KXZ1_9SACH</name>
<dbReference type="Proteomes" id="UP000236544">
    <property type="component" value="Unassembled WGS sequence"/>
</dbReference>
<proteinExistence type="predicted"/>
<dbReference type="EMBL" id="LN890529">
    <property type="protein sequence ID" value="CUS25081.1"/>
    <property type="molecule type" value="Genomic_DNA"/>
</dbReference>
<protein>
    <submittedName>
        <fullName evidence="2">LAQU0S26e00606g1_1</fullName>
    </submittedName>
</protein>